<organism evidence="3 4">
    <name type="scientific">Paenibacillus phyllosphaerae</name>
    <dbReference type="NCBI Taxonomy" id="274593"/>
    <lineage>
        <taxon>Bacteria</taxon>
        <taxon>Bacillati</taxon>
        <taxon>Bacillota</taxon>
        <taxon>Bacilli</taxon>
        <taxon>Bacillales</taxon>
        <taxon>Paenibacillaceae</taxon>
        <taxon>Paenibacillus</taxon>
    </lineage>
</organism>
<evidence type="ECO:0000313" key="4">
    <source>
        <dbReference type="Proteomes" id="UP000570361"/>
    </source>
</evidence>
<dbReference type="RefSeq" id="WP_183596259.1">
    <property type="nucleotide sequence ID" value="NZ_JACHXK010000001.1"/>
</dbReference>
<evidence type="ECO:0008006" key="5">
    <source>
        <dbReference type="Google" id="ProtNLM"/>
    </source>
</evidence>
<dbReference type="Proteomes" id="UP000570361">
    <property type="component" value="Unassembled WGS sequence"/>
</dbReference>
<protein>
    <recommendedName>
        <fullName evidence="5">DUF4064 domain-containing protein</fullName>
    </recommendedName>
</protein>
<evidence type="ECO:0000256" key="1">
    <source>
        <dbReference type="SAM" id="MobiDB-lite"/>
    </source>
</evidence>
<accession>A0A7W5ATH2</accession>
<feature type="transmembrane region" description="Helical" evidence="2">
    <location>
        <begin position="129"/>
        <end position="154"/>
    </location>
</feature>
<reference evidence="3 4" key="1">
    <citation type="submission" date="2020-08" db="EMBL/GenBank/DDBJ databases">
        <title>Genomic Encyclopedia of Type Strains, Phase III (KMG-III): the genomes of soil and plant-associated and newly described type strains.</title>
        <authorList>
            <person name="Whitman W."/>
        </authorList>
    </citation>
    <scope>NUCLEOTIDE SEQUENCE [LARGE SCALE GENOMIC DNA]</scope>
    <source>
        <strain evidence="3 4">CECT 5862</strain>
    </source>
</reference>
<name>A0A7W5ATH2_9BACL</name>
<evidence type="ECO:0000256" key="2">
    <source>
        <dbReference type="SAM" id="Phobius"/>
    </source>
</evidence>
<feature type="compositionally biased region" description="Polar residues" evidence="1">
    <location>
        <begin position="17"/>
        <end position="26"/>
    </location>
</feature>
<sequence>MTDPFNLQKQPEENHSHAQSAESFGSYSPDAAPPEHKQKHAGLGIASFIIGITSILAFITSMVVAASSIMNQITEDGNPALDAAALVDSADGALLVLSGLLMIGCLALAFIGLVLGIIGVCLKNRRKVFGILGVVFNGLLVMGTISIIGLGLVLQ</sequence>
<feature type="region of interest" description="Disordered" evidence="1">
    <location>
        <begin position="1"/>
        <end position="37"/>
    </location>
</feature>
<feature type="transmembrane region" description="Helical" evidence="2">
    <location>
        <begin position="45"/>
        <end position="73"/>
    </location>
</feature>
<keyword evidence="2" id="KW-0812">Transmembrane</keyword>
<dbReference type="AlphaFoldDB" id="A0A7W5ATH2"/>
<gene>
    <name evidence="3" type="ORF">FHS18_000345</name>
</gene>
<evidence type="ECO:0000313" key="3">
    <source>
        <dbReference type="EMBL" id="MBB3108317.1"/>
    </source>
</evidence>
<keyword evidence="2" id="KW-0472">Membrane</keyword>
<keyword evidence="2" id="KW-1133">Transmembrane helix</keyword>
<dbReference type="EMBL" id="JACHXK010000001">
    <property type="protein sequence ID" value="MBB3108317.1"/>
    <property type="molecule type" value="Genomic_DNA"/>
</dbReference>
<comment type="caution">
    <text evidence="3">The sequence shown here is derived from an EMBL/GenBank/DDBJ whole genome shotgun (WGS) entry which is preliminary data.</text>
</comment>
<feature type="transmembrane region" description="Helical" evidence="2">
    <location>
        <begin position="93"/>
        <end position="122"/>
    </location>
</feature>
<keyword evidence="4" id="KW-1185">Reference proteome</keyword>
<proteinExistence type="predicted"/>